<evidence type="ECO:0000313" key="2">
    <source>
        <dbReference type="Proteomes" id="UP000000496"/>
    </source>
</evidence>
<dbReference type="EMBL" id="FR872582">
    <property type="protein sequence ID" value="CCB90211.1"/>
    <property type="molecule type" value="Genomic_DNA"/>
</dbReference>
<dbReference type="STRING" id="331113.SNE_A23340"/>
<dbReference type="AlphaFoldDB" id="F8L4G0"/>
<keyword evidence="2" id="KW-1185">Reference proteome</keyword>
<accession>F8L4G0</accession>
<name>F8L4G0_SIMNZ</name>
<evidence type="ECO:0000313" key="1">
    <source>
        <dbReference type="EMBL" id="CCB90211.1"/>
    </source>
</evidence>
<sequence length="34" mass="3991">MSFRAIFLKGLSADESFWHFLNLIKNDKSVTFNL</sequence>
<dbReference type="KEGG" id="sng:SNE_A23340"/>
<proteinExistence type="predicted"/>
<dbReference type="Proteomes" id="UP000000496">
    <property type="component" value="Chromosome gsn.131"/>
</dbReference>
<protein>
    <submittedName>
        <fullName evidence="1">Uncharacterized protein</fullName>
    </submittedName>
</protein>
<dbReference type="HOGENOM" id="CLU_3376032_0_0_0"/>
<reference evidence="1 2" key="2">
    <citation type="journal article" date="2011" name="Mol. Biol. Evol.">
        <title>Unity in variety--the pan-genome of the Chlamydiae.</title>
        <authorList>
            <person name="Collingro A."/>
            <person name="Tischler P."/>
            <person name="Weinmaier T."/>
            <person name="Penz T."/>
            <person name="Heinz E."/>
            <person name="Brunham R.C."/>
            <person name="Read T.D."/>
            <person name="Bavoil P.M."/>
            <person name="Sachse K."/>
            <person name="Kahane S."/>
            <person name="Friedman M.G."/>
            <person name="Rattei T."/>
            <person name="Myers G.S."/>
            <person name="Horn M."/>
        </authorList>
    </citation>
    <scope>NUCLEOTIDE SEQUENCE [LARGE SCALE GENOMIC DNA]</scope>
    <source>
        <strain evidence="2">ATCC VR-1471 / Z</strain>
    </source>
</reference>
<reference key="1">
    <citation type="journal article" date="2011" name="Mol. Biol. Evol.">
        <title>Unity in variety -- the pan-genome of the Chlamydiae.</title>
        <authorList>
            <person name="Collingro A."/>
            <person name="Tischler P."/>
            <person name="Weinmaier T."/>
            <person name="Penz T."/>
            <person name="Heinz E."/>
            <person name="Brunham R.C."/>
            <person name="Read T.D."/>
            <person name="Bavoil P.M."/>
            <person name="Sachse K."/>
            <person name="Kahane S."/>
            <person name="Friedman M.G."/>
            <person name="Rattei T."/>
            <person name="Myers G.S.A."/>
            <person name="Horn M."/>
        </authorList>
    </citation>
    <scope>NUCLEOTIDE SEQUENCE</scope>
    <source>
        <strain>Z</strain>
    </source>
</reference>
<gene>
    <name evidence="1" type="ordered locus">SNE_A23340</name>
</gene>
<organism evidence="1 2">
    <name type="scientific">Simkania negevensis (strain ATCC VR-1471 / DSM 27360 / Z)</name>
    <dbReference type="NCBI Taxonomy" id="331113"/>
    <lineage>
        <taxon>Bacteria</taxon>
        <taxon>Pseudomonadati</taxon>
        <taxon>Chlamydiota</taxon>
        <taxon>Chlamydiia</taxon>
        <taxon>Parachlamydiales</taxon>
        <taxon>Simkaniaceae</taxon>
        <taxon>Simkania</taxon>
    </lineage>
</organism>